<dbReference type="PANTHER" id="PTHR43140:SF1">
    <property type="entry name" value="TYPE I RESTRICTION ENZYME ECOKI SPECIFICITY SUBUNIT"/>
    <property type="match status" value="1"/>
</dbReference>
<sequence length="375" mass="42528">MKEGWEKYSLIDICNVTTGKHDANHAEMNGKYRFYTCSSQYVYCNTKRYEGECIILPGNGINVGESYYYNGEFDAYQRTYVIDKIDKRIIPMYLFYHLQNNWKSEGVAKQYGSATNYIKIGNFKDYIVKMPQSLSEQQSIVDYLDSAFAKIDAMKTNAENALNEAKALFQASLKEMLEPKEGWEEKKLGEVGTFIRGGNFSKKDFVEGGFPCIHYGQIHTKLGVATYKHLSCVPASMVKKDRCASRGDLVIAVTSEDDEGSCKCTAWMADYDAYVGGHAAILKHSLNPIFVSYYFKAARFQKAKLEYTHGFKVVEISPKDIAKIPIAYPSPSKQQSIVDTLDSLKSKVDRLQANYEKISQECDALKQAILRQVFE</sequence>
<dbReference type="RefSeq" id="WP_091851857.1">
    <property type="nucleotide sequence ID" value="NZ_FNIW01000003.1"/>
</dbReference>
<dbReference type="AlphaFoldDB" id="A0A1H0E971"/>
<dbReference type="Pfam" id="PF01420">
    <property type="entry name" value="Methylase_S"/>
    <property type="match status" value="2"/>
</dbReference>
<name>A0A1H0E971_9BACT</name>
<feature type="coiled-coil region" evidence="4">
    <location>
        <begin position="144"/>
        <end position="175"/>
    </location>
</feature>
<feature type="domain" description="Type I restriction modification DNA specificity" evidence="5">
    <location>
        <begin position="3"/>
        <end position="162"/>
    </location>
</feature>
<protein>
    <submittedName>
        <fullName evidence="6">Type I restriction enzyme, S subunit</fullName>
    </submittedName>
</protein>
<evidence type="ECO:0000313" key="7">
    <source>
        <dbReference type="Proteomes" id="UP000199134"/>
    </source>
</evidence>
<dbReference type="GO" id="GO:0009307">
    <property type="term" value="P:DNA restriction-modification system"/>
    <property type="evidence" value="ECO:0007669"/>
    <property type="project" value="UniProtKB-KW"/>
</dbReference>
<reference evidence="7" key="1">
    <citation type="submission" date="2016-10" db="EMBL/GenBank/DDBJ databases">
        <authorList>
            <person name="de Groot N.N."/>
        </authorList>
    </citation>
    <scope>NUCLEOTIDE SEQUENCE [LARGE SCALE GENOMIC DNA]</scope>
    <source>
        <strain evidence="7">BP1-145</strain>
    </source>
</reference>
<evidence type="ECO:0000313" key="6">
    <source>
        <dbReference type="EMBL" id="SDN78997.1"/>
    </source>
</evidence>
<dbReference type="Gene3D" id="3.90.220.20">
    <property type="entry name" value="DNA methylase specificity domains"/>
    <property type="match status" value="2"/>
</dbReference>
<evidence type="ECO:0000256" key="4">
    <source>
        <dbReference type="SAM" id="Coils"/>
    </source>
</evidence>
<accession>A0A1H0E971</accession>
<gene>
    <name evidence="6" type="ORF">SAMN04487900_10353</name>
</gene>
<keyword evidence="3" id="KW-0238">DNA-binding</keyword>
<feature type="domain" description="Type I restriction modification DNA specificity" evidence="5">
    <location>
        <begin position="181"/>
        <end position="357"/>
    </location>
</feature>
<dbReference type="CDD" id="cd17268">
    <property type="entry name" value="RMtype1_S_Ara36733I_TRD1-CR1_like"/>
    <property type="match status" value="1"/>
</dbReference>
<dbReference type="Proteomes" id="UP000199134">
    <property type="component" value="Unassembled WGS sequence"/>
</dbReference>
<dbReference type="InterPro" id="IPR000055">
    <property type="entry name" value="Restrct_endonuc_typeI_TRD"/>
</dbReference>
<keyword evidence="4" id="KW-0175">Coiled coil</keyword>
<dbReference type="SUPFAM" id="SSF116734">
    <property type="entry name" value="DNA methylase specificity domain"/>
    <property type="match status" value="2"/>
</dbReference>
<comment type="caution">
    <text evidence="6">The sequence shown here is derived from an EMBL/GenBank/DDBJ whole genome shotgun (WGS) entry which is preliminary data.</text>
</comment>
<evidence type="ECO:0000259" key="5">
    <source>
        <dbReference type="Pfam" id="PF01420"/>
    </source>
</evidence>
<dbReference type="PANTHER" id="PTHR43140">
    <property type="entry name" value="TYPE-1 RESTRICTION ENZYME ECOKI SPECIFICITY PROTEIN"/>
    <property type="match status" value="1"/>
</dbReference>
<dbReference type="EMBL" id="FNIW01000003">
    <property type="protein sequence ID" value="SDN78997.1"/>
    <property type="molecule type" value="Genomic_DNA"/>
</dbReference>
<evidence type="ECO:0000256" key="2">
    <source>
        <dbReference type="ARBA" id="ARBA00022747"/>
    </source>
</evidence>
<dbReference type="InterPro" id="IPR051212">
    <property type="entry name" value="Type-I_RE_S_subunit"/>
</dbReference>
<evidence type="ECO:0000256" key="1">
    <source>
        <dbReference type="ARBA" id="ARBA00010923"/>
    </source>
</evidence>
<dbReference type="OrthoDB" id="667970at2"/>
<organism evidence="6 7">
    <name type="scientific">Prevotella communis</name>
    <dbReference type="NCBI Taxonomy" id="2913614"/>
    <lineage>
        <taxon>Bacteria</taxon>
        <taxon>Pseudomonadati</taxon>
        <taxon>Bacteroidota</taxon>
        <taxon>Bacteroidia</taxon>
        <taxon>Bacteroidales</taxon>
        <taxon>Prevotellaceae</taxon>
        <taxon>Prevotella</taxon>
    </lineage>
</organism>
<proteinExistence type="inferred from homology"/>
<evidence type="ECO:0000256" key="3">
    <source>
        <dbReference type="ARBA" id="ARBA00023125"/>
    </source>
</evidence>
<dbReference type="InterPro" id="IPR044946">
    <property type="entry name" value="Restrct_endonuc_typeI_TRD_sf"/>
</dbReference>
<feature type="coiled-coil region" evidence="4">
    <location>
        <begin position="341"/>
        <end position="368"/>
    </location>
</feature>
<dbReference type="GO" id="GO:0003677">
    <property type="term" value="F:DNA binding"/>
    <property type="evidence" value="ECO:0007669"/>
    <property type="project" value="UniProtKB-KW"/>
</dbReference>
<keyword evidence="2" id="KW-0680">Restriction system</keyword>
<comment type="similarity">
    <text evidence="1">Belongs to the type-I restriction system S methylase family.</text>
</comment>